<sequence>MGLSPFVVAKMRKEKMGLYTNINTNEIGGATILLQLWAWERIPSIAPRCFQQIDWTKSYGARWVGPLTFRDTASHVVSTFGSELNSLSEFQFVWRPYDDILHQLPDMCRNGQDCWRSQTFLICWQIVEPHQPGRVLRQFGMFQPIPINTLLNVDDHKKLHNIKRVSLKNCNWVDKHGTYILSWVNRHSHVVNEINSNSPVASQDYMMWYRPRTVLYTSNPTHIGQNPRVFPNDGGRVQMLMDGMSQVYQRSNEDPVRDLADQDEDEELVEESEDDEMGTQHLGASSSMPIARRKQPRKNAGTEIVNDEYSSQPVKKTSSWVFQKWRRASKNVGSSTSAEEQPPEQMAYARADQPESYIPNRRSVHQQRVGKWAILDDESKNWSNDAEEFFVNGDAPFCYSGVFNTPLQLDRRFWGTLLGYASNGYLTPEHIEGWVGRMMQWRHRQQQTAGGSQMRWSILPPRFFDYLVDSNTKNTVNFANGKLSPYPSFFDVDYIYFPFCVENHEWLLVQIDLRTIELTMYCSEIFTNEKYRRAVHPKLMKISVYFGALLVNIKYFKKTRAPEKLLSFEVNEDHVQSHNELIGNQGVHVCMLMEHLVTGKPLNVTGNFKNWCVAYRRYMADQIYFWRCLPRPGDV</sequence>
<dbReference type="Proteomes" id="UP000326396">
    <property type="component" value="Linkage Group LG16"/>
</dbReference>
<evidence type="ECO:0000313" key="8">
    <source>
        <dbReference type="Proteomes" id="UP000326396"/>
    </source>
</evidence>
<reference evidence="7 8" key="1">
    <citation type="submission" date="2019-05" db="EMBL/GenBank/DDBJ databases">
        <title>Mikania micrantha, genome provides insights into the molecular mechanism of rapid growth.</title>
        <authorList>
            <person name="Liu B."/>
        </authorList>
    </citation>
    <scope>NUCLEOTIDE SEQUENCE [LARGE SCALE GENOMIC DNA]</scope>
    <source>
        <strain evidence="7">NLD-2019</strain>
        <tissue evidence="7">Leaf</tissue>
    </source>
</reference>
<dbReference type="InterPro" id="IPR019557">
    <property type="entry name" value="AminoTfrase-like_pln_mobile"/>
</dbReference>
<feature type="compositionally biased region" description="Basic and acidic residues" evidence="4">
    <location>
        <begin position="251"/>
        <end position="260"/>
    </location>
</feature>
<dbReference type="AlphaFoldDB" id="A0A5N6NX42"/>
<dbReference type="Pfam" id="PF02902">
    <property type="entry name" value="Peptidase_C48"/>
    <property type="match status" value="1"/>
</dbReference>
<comment type="caution">
    <text evidence="7">The sequence shown here is derived from an EMBL/GenBank/DDBJ whole genome shotgun (WGS) entry which is preliminary data.</text>
</comment>
<dbReference type="Gene3D" id="3.40.395.10">
    <property type="entry name" value="Adenoviral Proteinase, Chain A"/>
    <property type="match status" value="1"/>
</dbReference>
<accession>A0A5N6NX42</accession>
<evidence type="ECO:0000256" key="4">
    <source>
        <dbReference type="SAM" id="MobiDB-lite"/>
    </source>
</evidence>
<comment type="similarity">
    <text evidence="1">Belongs to the peptidase C48 family.</text>
</comment>
<evidence type="ECO:0000259" key="5">
    <source>
        <dbReference type="Pfam" id="PF02902"/>
    </source>
</evidence>
<dbReference type="SUPFAM" id="SSF54001">
    <property type="entry name" value="Cysteine proteinases"/>
    <property type="match status" value="1"/>
</dbReference>
<name>A0A5N6NX42_9ASTR</name>
<evidence type="ECO:0000313" key="7">
    <source>
        <dbReference type="EMBL" id="KAD5507854.1"/>
    </source>
</evidence>
<evidence type="ECO:0008006" key="9">
    <source>
        <dbReference type="Google" id="ProtNLM"/>
    </source>
</evidence>
<keyword evidence="2" id="KW-0645">Protease</keyword>
<dbReference type="EMBL" id="SZYD01000008">
    <property type="protein sequence ID" value="KAD5507854.1"/>
    <property type="molecule type" value="Genomic_DNA"/>
</dbReference>
<keyword evidence="8" id="KW-1185">Reference proteome</keyword>
<feature type="domain" description="Aminotransferase-like plant mobile" evidence="6">
    <location>
        <begin position="3"/>
        <end position="210"/>
    </location>
</feature>
<dbReference type="PANTHER" id="PTHR46033:SF8">
    <property type="entry name" value="PROTEIN MAINTENANCE OF MERISTEMS-LIKE"/>
    <property type="match status" value="1"/>
</dbReference>
<dbReference type="GO" id="GO:0008234">
    <property type="term" value="F:cysteine-type peptidase activity"/>
    <property type="evidence" value="ECO:0007669"/>
    <property type="project" value="InterPro"/>
</dbReference>
<dbReference type="GO" id="GO:0006508">
    <property type="term" value="P:proteolysis"/>
    <property type="evidence" value="ECO:0007669"/>
    <property type="project" value="UniProtKB-KW"/>
</dbReference>
<keyword evidence="3" id="KW-0378">Hydrolase</keyword>
<evidence type="ECO:0000259" key="6">
    <source>
        <dbReference type="Pfam" id="PF10536"/>
    </source>
</evidence>
<feature type="compositionally biased region" description="Acidic residues" evidence="4">
    <location>
        <begin position="261"/>
        <end position="277"/>
    </location>
</feature>
<dbReference type="Pfam" id="PF10536">
    <property type="entry name" value="PMD"/>
    <property type="match status" value="1"/>
</dbReference>
<dbReference type="InterPro" id="IPR003653">
    <property type="entry name" value="Peptidase_C48_C"/>
</dbReference>
<organism evidence="7 8">
    <name type="scientific">Mikania micrantha</name>
    <name type="common">bitter vine</name>
    <dbReference type="NCBI Taxonomy" id="192012"/>
    <lineage>
        <taxon>Eukaryota</taxon>
        <taxon>Viridiplantae</taxon>
        <taxon>Streptophyta</taxon>
        <taxon>Embryophyta</taxon>
        <taxon>Tracheophyta</taxon>
        <taxon>Spermatophyta</taxon>
        <taxon>Magnoliopsida</taxon>
        <taxon>eudicotyledons</taxon>
        <taxon>Gunneridae</taxon>
        <taxon>Pentapetalae</taxon>
        <taxon>asterids</taxon>
        <taxon>campanulids</taxon>
        <taxon>Asterales</taxon>
        <taxon>Asteraceae</taxon>
        <taxon>Asteroideae</taxon>
        <taxon>Heliantheae alliance</taxon>
        <taxon>Eupatorieae</taxon>
        <taxon>Mikania</taxon>
    </lineage>
</organism>
<feature type="domain" description="Ubiquitin-like protease family profile" evidence="5">
    <location>
        <begin position="441"/>
        <end position="621"/>
    </location>
</feature>
<proteinExistence type="inferred from homology"/>
<evidence type="ECO:0000256" key="3">
    <source>
        <dbReference type="ARBA" id="ARBA00022801"/>
    </source>
</evidence>
<dbReference type="OrthoDB" id="1642728at2759"/>
<evidence type="ECO:0000256" key="1">
    <source>
        <dbReference type="ARBA" id="ARBA00005234"/>
    </source>
</evidence>
<dbReference type="GO" id="GO:0010073">
    <property type="term" value="P:meristem maintenance"/>
    <property type="evidence" value="ECO:0007669"/>
    <property type="project" value="InterPro"/>
</dbReference>
<feature type="region of interest" description="Disordered" evidence="4">
    <location>
        <begin position="331"/>
        <end position="350"/>
    </location>
</feature>
<evidence type="ECO:0000256" key="2">
    <source>
        <dbReference type="ARBA" id="ARBA00022670"/>
    </source>
</evidence>
<feature type="region of interest" description="Disordered" evidence="4">
    <location>
        <begin position="249"/>
        <end position="299"/>
    </location>
</feature>
<dbReference type="InterPro" id="IPR038765">
    <property type="entry name" value="Papain-like_cys_pep_sf"/>
</dbReference>
<dbReference type="InterPro" id="IPR044824">
    <property type="entry name" value="MAIN-like"/>
</dbReference>
<dbReference type="PANTHER" id="PTHR46033">
    <property type="entry name" value="PROTEIN MAIN-LIKE 2"/>
    <property type="match status" value="1"/>
</dbReference>
<gene>
    <name evidence="7" type="ORF">E3N88_15557</name>
</gene>
<protein>
    <recommendedName>
        <fullName evidence="9">Aminotransferase-like plant mobile domain-containing protein</fullName>
    </recommendedName>
</protein>